<sequence>MRILGKKVYRLRITYDIKNGNPTFLLELVFSRLEDNDQRRRPYDDLIGIEGSEKFSRYPKLIDLRNLELLEVPSAYSFNIFDILNRSFQNGTNIEYLRVTKLVEKDFKSFQKFIEKLSSLNFLFIKHLCSPFTETKNDYSLFSLSSLNTLYHLLIFECQKTNILSSDIVTELLRKNPNLDCLEFGSMNVSFLRGVFRNFLITEKTRKTNGKCGNSDMHVNLMYSGKQEDLLNILMDDINKLRNLKKLNVTFDHQTVPHFQSNVDCKYCLKDRHKITKEVHLYDRTFTYMYTHGKLEH</sequence>
<evidence type="ECO:0000313" key="2">
    <source>
        <dbReference type="WBParaSite" id="SVE_0793700.1"/>
    </source>
</evidence>
<accession>A0A0K0FGD6</accession>
<keyword evidence="1" id="KW-1185">Reference proteome</keyword>
<protein>
    <submittedName>
        <fullName evidence="2">F-box domain-containing protein</fullName>
    </submittedName>
</protein>
<proteinExistence type="predicted"/>
<name>A0A0K0FGD6_STRVS</name>
<dbReference type="WBParaSite" id="SVE_0793700.1">
    <property type="protein sequence ID" value="SVE_0793700.1"/>
    <property type="gene ID" value="SVE_0793700"/>
</dbReference>
<dbReference type="Proteomes" id="UP000035680">
    <property type="component" value="Unassembled WGS sequence"/>
</dbReference>
<evidence type="ECO:0000313" key="1">
    <source>
        <dbReference type="Proteomes" id="UP000035680"/>
    </source>
</evidence>
<organism evidence="1 2">
    <name type="scientific">Strongyloides venezuelensis</name>
    <name type="common">Threadworm</name>
    <dbReference type="NCBI Taxonomy" id="75913"/>
    <lineage>
        <taxon>Eukaryota</taxon>
        <taxon>Metazoa</taxon>
        <taxon>Ecdysozoa</taxon>
        <taxon>Nematoda</taxon>
        <taxon>Chromadorea</taxon>
        <taxon>Rhabditida</taxon>
        <taxon>Tylenchina</taxon>
        <taxon>Panagrolaimomorpha</taxon>
        <taxon>Strongyloidoidea</taxon>
        <taxon>Strongyloididae</taxon>
        <taxon>Strongyloides</taxon>
    </lineage>
</organism>
<reference evidence="1" key="1">
    <citation type="submission" date="2014-07" db="EMBL/GenBank/DDBJ databases">
        <authorList>
            <person name="Martin A.A"/>
            <person name="De Silva N."/>
        </authorList>
    </citation>
    <scope>NUCLEOTIDE SEQUENCE</scope>
</reference>
<dbReference type="AlphaFoldDB" id="A0A0K0FGD6"/>
<reference evidence="2" key="2">
    <citation type="submission" date="2015-08" db="UniProtKB">
        <authorList>
            <consortium name="WormBaseParasite"/>
        </authorList>
    </citation>
    <scope>IDENTIFICATION</scope>
</reference>